<evidence type="ECO:0000313" key="2">
    <source>
        <dbReference type="EMBL" id="EMT61782.1"/>
    </source>
</evidence>
<evidence type="ECO:0000256" key="1">
    <source>
        <dbReference type="SAM" id="MobiDB-lite"/>
    </source>
</evidence>
<feature type="compositionally biased region" description="Polar residues" evidence="1">
    <location>
        <begin position="1356"/>
        <end position="1375"/>
    </location>
</feature>
<feature type="region of interest" description="Disordered" evidence="1">
    <location>
        <begin position="1275"/>
        <end position="1296"/>
    </location>
</feature>
<sequence>MDIVEFYVSCNPPLLPKGVALIFASVEERKDDLGILEILYEPEIPWFKLIAPRASQREVSDWMHSQLEELIESEADAVIQDEDEDDLSTSAIQPDIEVLVEEPHIIAFPSLQTIPKDILNQYDTFRYPDTIKTLSYKTVWRVPESSGVTIMQILSNYESLGSVSPLGPSIDSLQALTKCVITYNFQGSLLYIGSSESEQALSVAKRKLDTLANFMDSPLPPTAHMVLTETSSLVTLCYRYMTHTGLSRLTYVDSAGNYQSEDQEYRQPVPDRVKYPIPEPGNLATWQPEFHPFSLLPSTSLLIFHLGIVFRINLPPFLLTFSRPQPMPLFEPKYHSVLYRPANVSALPSTLRRLAIFLNSSTTPCYHLRVTTMDIVEFYVSCNPPLLPKGVALIFASVEERKDDLGILEILYEPEIPWFKLIAPRASQREVSDWMHSQLEELIESEADAVIQDEDEDDLSTSAIQPDIEVLVEEPHIIAFPSLQTIPKDILNQYDTFRYPDTIKTLSYKTVWRVPESSGVTIMQILSNYESLGSVSPLGPSIDSLQALTKCVITYNFQGSLLYIGSSESEQALSVAKRKLDTLANFMDSPLPPTAHMVLTETSSLVTLCYRYMTHTGLSRLTYVDSAGNYQSEDQEYRQPVPDRVKYPIPEPGNLATWQPEFHPFSGYSYGNKRSGTIAVSENKRPRQKIQHQESDSIDKITSPERNRNLKHISTTDLPQGILEILYEPEIPWFKLIAPRASQREVSDWMHSQLEELIESEADAVIQDEDEDDLSTSAIQPDIEVLVEEPHIIAFPSLQTIPKDILNQYDTFRYPDTIKTLSYKTVWRVPESSGVTIMQILSNYESLGSVSPLGPSIDSLQALTKCVITYNFQGSLLYIGSSESEQALSVAKRKLDTLANFMDSPLPPTAHMVLTETSSLVTLCYRYMTHTGLSRLTYVDSAGNYQSEDQEYASIASAVSLRIESVNRYRQPVPDRVKYPIPEPGNLATWQPEFHPFSGYSYGNKRSGTIAVSENKRPRQKIQHQESDRMDMPSMDQVEYSEIVSQAENKLSKLVEVLQIVPGKVSIQAQFGRLCRKDTFPALVYDGQAPSWAVNKTVEALNTENPHMGFYPILTTSGAEANTIPQMFGGRSPWLLTEKRVYYEFHCVAEKTLEAVVEVDADTFQHQYFPPATEVSKAFVHCTRRAWDVKFSVSRMYMEGMADDMEEFAASLVRSMSIETNEMGELVISTEPKSTSNLGVDKVRICHEARYRNGGKGPSCLKVTMIRRVEKLPGIPKGTYRGQSVPVTPPGNGRPGQWFETSISSTRAEEIFQENMGLEFGDKTHWTPETLQHQGVFRAISEPALQMVSQMDHVGDSNSNGQGPRTDRQSYSAAQDSKDRQKGKYFW</sequence>
<name>N1RC16_FUSC4</name>
<dbReference type="HOGENOM" id="CLU_255188_0_0_1"/>
<dbReference type="EMBL" id="KB726996">
    <property type="protein sequence ID" value="EMT61782.1"/>
    <property type="molecule type" value="Genomic_DNA"/>
</dbReference>
<protein>
    <submittedName>
        <fullName evidence="2">Uncharacterized protein</fullName>
    </submittedName>
</protein>
<feature type="compositionally biased region" description="Basic and acidic residues" evidence="1">
    <location>
        <begin position="1376"/>
        <end position="1387"/>
    </location>
</feature>
<gene>
    <name evidence="2" type="ORF">FOC4_g10014851</name>
</gene>
<reference evidence="3" key="2">
    <citation type="journal article" date="2014" name="PLoS ONE">
        <title>Genome and Transcriptome Analysis of the Fungal Pathogen Fusarium oxysporum f. sp. cubense Causing Banana Vascular Wilt Disease.</title>
        <authorList>
            <person name="Guo L."/>
            <person name="Han L."/>
            <person name="Yang L."/>
            <person name="Zeng H."/>
            <person name="Fan D."/>
            <person name="Zhu Y."/>
            <person name="Feng Y."/>
            <person name="Wang G."/>
            <person name="Peng C."/>
            <person name="Jiang X."/>
            <person name="Zhou D."/>
            <person name="Ni P."/>
            <person name="Liang C."/>
            <person name="Liu L."/>
            <person name="Wang J."/>
            <person name="Mao C."/>
            <person name="Fang X."/>
            <person name="Peng M."/>
            <person name="Huang J."/>
        </authorList>
    </citation>
    <scope>NUCLEOTIDE SEQUENCE [LARGE SCALE GENOMIC DNA]</scope>
    <source>
        <strain evidence="3">race 4</strain>
    </source>
</reference>
<keyword evidence="3" id="KW-1185">Reference proteome</keyword>
<accession>N1RC16</accession>
<feature type="region of interest" description="Disordered" evidence="1">
    <location>
        <begin position="1352"/>
        <end position="1387"/>
    </location>
</feature>
<dbReference type="Proteomes" id="UP000016929">
    <property type="component" value="Unassembled WGS sequence"/>
</dbReference>
<dbReference type="OrthoDB" id="3439512at2759"/>
<reference evidence="3" key="1">
    <citation type="submission" date="2012-09" db="EMBL/GenBank/DDBJ databases">
        <title>Genome sequencing and comparative transcriptomics of race 1 and race 4 of banana pathogen: Fusarium oxysporum f. sp. cubense.</title>
        <authorList>
            <person name="Fang X."/>
            <person name="Huang J."/>
        </authorList>
    </citation>
    <scope>NUCLEOTIDE SEQUENCE [LARGE SCALE GENOMIC DNA]</scope>
    <source>
        <strain evidence="3">race 4</strain>
    </source>
</reference>
<evidence type="ECO:0000313" key="3">
    <source>
        <dbReference type="Proteomes" id="UP000016929"/>
    </source>
</evidence>
<dbReference type="STRING" id="1229665.N1RC16"/>
<proteinExistence type="predicted"/>
<organism evidence="2 3">
    <name type="scientific">Fusarium oxysporum f. sp. cubense (strain race 4)</name>
    <name type="common">Panama disease fungus</name>
    <dbReference type="NCBI Taxonomy" id="2502994"/>
    <lineage>
        <taxon>Eukaryota</taxon>
        <taxon>Fungi</taxon>
        <taxon>Dikarya</taxon>
        <taxon>Ascomycota</taxon>
        <taxon>Pezizomycotina</taxon>
        <taxon>Sordariomycetes</taxon>
        <taxon>Hypocreomycetidae</taxon>
        <taxon>Hypocreales</taxon>
        <taxon>Nectriaceae</taxon>
        <taxon>Fusarium</taxon>
        <taxon>Fusarium oxysporum species complex</taxon>
    </lineage>
</organism>